<feature type="domain" description="Hcy-binding" evidence="5">
    <location>
        <begin position="5"/>
        <end position="312"/>
    </location>
</feature>
<dbReference type="SUPFAM" id="SSF82282">
    <property type="entry name" value="Homocysteine S-methyltransferase"/>
    <property type="match status" value="1"/>
</dbReference>
<dbReference type="Gene3D" id="3.20.20.330">
    <property type="entry name" value="Homocysteine-binding-like domain"/>
    <property type="match status" value="1"/>
</dbReference>
<keyword evidence="4" id="KW-0862">Zinc</keyword>
<keyword evidence="2 4" id="KW-0808">Transferase</keyword>
<sequence>MMAKYRNHLPQLSDTFFITEGGVETTLIYEHNVELPYFAAFHVLKDEVGCELIRNYAGSFCRIAQKHGIGFILESVTWRANPDWMRKLGYSDQDVIDVNRKAIELLVDIRNKYETEKTQIVIDGCIGPRGDGYHSNVFMAIEEAQAYHATQIDIFSKTNADMVTGLTLTYPEEAIGIVLAAKAVGMPVAISFTIETDGKLPTGQTLKEAIELVDKATDSTPIYYMANCVYPSHLQHALIPGGSWTARIRGIKGNASKKSHAELNNAKELDEGNPVEFGEDTRALLDKLTTLNIIGGCCGTDLRHIEEVCKACINVFDQSKHNAIQSTTSIKAD</sequence>
<comment type="pathway">
    <text evidence="3">Amino-acid biosynthesis; L-methionine biosynthesis via de novo pathway.</text>
</comment>
<dbReference type="Proteomes" id="UP000663834">
    <property type="component" value="Unassembled WGS sequence"/>
</dbReference>
<feature type="binding site" evidence="4">
    <location>
        <position position="228"/>
    </location>
    <ligand>
        <name>Zn(2+)</name>
        <dbReference type="ChEBI" id="CHEBI:29105"/>
    </ligand>
</feature>
<evidence type="ECO:0000313" key="8">
    <source>
        <dbReference type="EMBL" id="CAF4130677.1"/>
    </source>
</evidence>
<dbReference type="EMBL" id="CAJNOV010009446">
    <property type="protein sequence ID" value="CAF1365964.1"/>
    <property type="molecule type" value="Genomic_DNA"/>
</dbReference>
<organism evidence="7 9">
    <name type="scientific">Rotaria magnacalcarata</name>
    <dbReference type="NCBI Taxonomy" id="392030"/>
    <lineage>
        <taxon>Eukaryota</taxon>
        <taxon>Metazoa</taxon>
        <taxon>Spiralia</taxon>
        <taxon>Gnathifera</taxon>
        <taxon>Rotifera</taxon>
        <taxon>Eurotatoria</taxon>
        <taxon>Bdelloidea</taxon>
        <taxon>Philodinida</taxon>
        <taxon>Philodinidae</taxon>
        <taxon>Rotaria</taxon>
    </lineage>
</organism>
<evidence type="ECO:0000256" key="2">
    <source>
        <dbReference type="ARBA" id="ARBA00022679"/>
    </source>
</evidence>
<keyword evidence="1 4" id="KW-0489">Methyltransferase</keyword>
<dbReference type="EMBL" id="CAJOBI010009135">
    <property type="protein sequence ID" value="CAF4130677.1"/>
    <property type="molecule type" value="Genomic_DNA"/>
</dbReference>
<feature type="binding site" evidence="4">
    <location>
        <position position="298"/>
    </location>
    <ligand>
        <name>Zn(2+)</name>
        <dbReference type="ChEBI" id="CHEBI:29105"/>
    </ligand>
</feature>
<dbReference type="PANTHER" id="PTHR11103:SF18">
    <property type="entry name" value="SLR1189 PROTEIN"/>
    <property type="match status" value="1"/>
</dbReference>
<protein>
    <recommendedName>
        <fullName evidence="5">Hcy-binding domain-containing protein</fullName>
    </recommendedName>
</protein>
<name>A0A816ESX8_9BILA</name>
<feature type="binding site" evidence="4">
    <location>
        <position position="297"/>
    </location>
    <ligand>
        <name>Zn(2+)</name>
        <dbReference type="ChEBI" id="CHEBI:29105"/>
    </ligand>
</feature>
<evidence type="ECO:0000256" key="1">
    <source>
        <dbReference type="ARBA" id="ARBA00022603"/>
    </source>
</evidence>
<dbReference type="InterPro" id="IPR036589">
    <property type="entry name" value="HCY_dom_sf"/>
</dbReference>
<gene>
    <name evidence="6" type="ORF">CJN711_LOCUS20182</name>
    <name evidence="7" type="ORF">KQP761_LOCUS31195</name>
    <name evidence="8" type="ORF">SMN809_LOCUS18748</name>
</gene>
<dbReference type="GO" id="GO:0008168">
    <property type="term" value="F:methyltransferase activity"/>
    <property type="evidence" value="ECO:0007669"/>
    <property type="project" value="UniProtKB-UniRule"/>
</dbReference>
<dbReference type="Pfam" id="PF02574">
    <property type="entry name" value="S-methyl_trans"/>
    <property type="match status" value="1"/>
</dbReference>
<dbReference type="EMBL" id="CAJNOW010017388">
    <property type="protein sequence ID" value="CAF1657082.1"/>
    <property type="molecule type" value="Genomic_DNA"/>
</dbReference>
<dbReference type="GO" id="GO:0046872">
    <property type="term" value="F:metal ion binding"/>
    <property type="evidence" value="ECO:0007669"/>
    <property type="project" value="UniProtKB-KW"/>
</dbReference>
<dbReference type="PANTHER" id="PTHR11103">
    <property type="entry name" value="SLR1189 PROTEIN"/>
    <property type="match status" value="1"/>
</dbReference>
<dbReference type="PROSITE" id="PS50970">
    <property type="entry name" value="HCY"/>
    <property type="match status" value="1"/>
</dbReference>
<comment type="caution">
    <text evidence="7">The sequence shown here is derived from an EMBL/GenBank/DDBJ whole genome shotgun (WGS) entry which is preliminary data.</text>
</comment>
<dbReference type="Proteomes" id="UP000663855">
    <property type="component" value="Unassembled WGS sequence"/>
</dbReference>
<evidence type="ECO:0000256" key="3">
    <source>
        <dbReference type="ARBA" id="ARBA00034478"/>
    </source>
</evidence>
<proteinExistence type="predicted"/>
<evidence type="ECO:0000313" key="7">
    <source>
        <dbReference type="EMBL" id="CAF1657082.1"/>
    </source>
</evidence>
<evidence type="ECO:0000259" key="5">
    <source>
        <dbReference type="PROSITE" id="PS50970"/>
    </source>
</evidence>
<dbReference type="OrthoDB" id="261426at2759"/>
<evidence type="ECO:0000313" key="6">
    <source>
        <dbReference type="EMBL" id="CAF1365964.1"/>
    </source>
</evidence>
<keyword evidence="4" id="KW-0479">Metal-binding</keyword>
<dbReference type="AlphaFoldDB" id="A0A816ESX8"/>
<comment type="cofactor">
    <cofactor evidence="4">
        <name>Zn(2+)</name>
        <dbReference type="ChEBI" id="CHEBI:29105"/>
    </cofactor>
</comment>
<dbReference type="InterPro" id="IPR003726">
    <property type="entry name" value="HCY_dom"/>
</dbReference>
<dbReference type="Proteomes" id="UP000676336">
    <property type="component" value="Unassembled WGS sequence"/>
</dbReference>
<reference evidence="7" key="1">
    <citation type="submission" date="2021-02" db="EMBL/GenBank/DDBJ databases">
        <authorList>
            <person name="Nowell W R."/>
        </authorList>
    </citation>
    <scope>NUCLEOTIDE SEQUENCE</scope>
</reference>
<evidence type="ECO:0000313" key="9">
    <source>
        <dbReference type="Proteomes" id="UP000663834"/>
    </source>
</evidence>
<evidence type="ECO:0000256" key="4">
    <source>
        <dbReference type="PROSITE-ProRule" id="PRU00333"/>
    </source>
</evidence>
<dbReference type="GO" id="GO:0032259">
    <property type="term" value="P:methylation"/>
    <property type="evidence" value="ECO:0007669"/>
    <property type="project" value="UniProtKB-KW"/>
</dbReference>
<accession>A0A816ESX8</accession>